<dbReference type="GO" id="GO:0042910">
    <property type="term" value="F:xenobiotic transmembrane transporter activity"/>
    <property type="evidence" value="ECO:0007669"/>
    <property type="project" value="InterPro"/>
</dbReference>
<dbReference type="STRING" id="1123382.SAMN02745221_00347"/>
<evidence type="ECO:0000256" key="12">
    <source>
        <dbReference type="SAM" id="Phobius"/>
    </source>
</evidence>
<dbReference type="InterPro" id="IPR002528">
    <property type="entry name" value="MATE_fam"/>
</dbReference>
<dbReference type="GO" id="GO:0005886">
    <property type="term" value="C:plasma membrane"/>
    <property type="evidence" value="ECO:0007669"/>
    <property type="project" value="UniProtKB-SubCell"/>
</dbReference>
<dbReference type="InterPro" id="IPR050222">
    <property type="entry name" value="MATE_MdtK"/>
</dbReference>
<evidence type="ECO:0000256" key="7">
    <source>
        <dbReference type="ARBA" id="ARBA00022692"/>
    </source>
</evidence>
<feature type="transmembrane region" description="Helical" evidence="12">
    <location>
        <begin position="393"/>
        <end position="414"/>
    </location>
</feature>
<gene>
    <name evidence="13" type="ORF">SAMN02745221_00347</name>
</gene>
<keyword evidence="14" id="KW-1185">Reference proteome</keyword>
<organism evidence="13 14">
    <name type="scientific">Thermosyntropha lipolytica DSM 11003</name>
    <dbReference type="NCBI Taxonomy" id="1123382"/>
    <lineage>
        <taxon>Bacteria</taxon>
        <taxon>Bacillati</taxon>
        <taxon>Bacillota</taxon>
        <taxon>Clostridia</taxon>
        <taxon>Eubacteriales</taxon>
        <taxon>Syntrophomonadaceae</taxon>
        <taxon>Thermosyntropha</taxon>
    </lineage>
</organism>
<dbReference type="PANTHER" id="PTHR43298:SF4">
    <property type="entry name" value="DRUG_SODIUM ANTIPORTER"/>
    <property type="match status" value="1"/>
</dbReference>
<evidence type="ECO:0000313" key="14">
    <source>
        <dbReference type="Proteomes" id="UP000242329"/>
    </source>
</evidence>
<dbReference type="GO" id="GO:0006811">
    <property type="term" value="P:monoatomic ion transport"/>
    <property type="evidence" value="ECO:0007669"/>
    <property type="project" value="UniProtKB-KW"/>
</dbReference>
<evidence type="ECO:0000313" key="13">
    <source>
        <dbReference type="EMBL" id="SHG49696.1"/>
    </source>
</evidence>
<comment type="subcellular location">
    <subcellularLocation>
        <location evidence="2">Cell membrane</location>
        <topology evidence="2">Multi-pass membrane protein</topology>
    </subcellularLocation>
</comment>
<evidence type="ECO:0000256" key="1">
    <source>
        <dbReference type="ARBA" id="ARBA00003408"/>
    </source>
</evidence>
<dbReference type="NCBIfam" id="TIGR00797">
    <property type="entry name" value="matE"/>
    <property type="match status" value="1"/>
</dbReference>
<evidence type="ECO:0000256" key="5">
    <source>
        <dbReference type="ARBA" id="ARBA00022449"/>
    </source>
</evidence>
<feature type="transmembrane region" description="Helical" evidence="12">
    <location>
        <begin position="327"/>
        <end position="354"/>
    </location>
</feature>
<keyword evidence="8 12" id="KW-1133">Transmembrane helix</keyword>
<dbReference type="AlphaFoldDB" id="A0A1M5KA22"/>
<feature type="transmembrane region" description="Helical" evidence="12">
    <location>
        <begin position="105"/>
        <end position="128"/>
    </location>
</feature>
<evidence type="ECO:0000256" key="11">
    <source>
        <dbReference type="ARBA" id="ARBA00031636"/>
    </source>
</evidence>
<dbReference type="Pfam" id="PF01554">
    <property type="entry name" value="MatE"/>
    <property type="match status" value="2"/>
</dbReference>
<dbReference type="CDD" id="cd13137">
    <property type="entry name" value="MATE_NorM_like"/>
    <property type="match status" value="1"/>
</dbReference>
<protein>
    <recommendedName>
        <fullName evidence="3">Probable multidrug resistance protein NorM</fullName>
    </recommendedName>
    <alternativeName>
        <fullName evidence="11">Multidrug-efflux transporter</fullName>
    </alternativeName>
</protein>
<dbReference type="Proteomes" id="UP000242329">
    <property type="component" value="Unassembled WGS sequence"/>
</dbReference>
<keyword evidence="9" id="KW-0406">Ion transport</keyword>
<dbReference type="EMBL" id="FQWY01000004">
    <property type="protein sequence ID" value="SHG49696.1"/>
    <property type="molecule type" value="Genomic_DNA"/>
</dbReference>
<evidence type="ECO:0000256" key="6">
    <source>
        <dbReference type="ARBA" id="ARBA00022475"/>
    </source>
</evidence>
<evidence type="ECO:0000256" key="10">
    <source>
        <dbReference type="ARBA" id="ARBA00023136"/>
    </source>
</evidence>
<evidence type="ECO:0000256" key="4">
    <source>
        <dbReference type="ARBA" id="ARBA00022448"/>
    </source>
</evidence>
<keyword evidence="6" id="KW-1003">Cell membrane</keyword>
<feature type="transmembrane region" description="Helical" evidence="12">
    <location>
        <begin position="227"/>
        <end position="249"/>
    </location>
</feature>
<keyword evidence="10 12" id="KW-0472">Membrane</keyword>
<keyword evidence="7 12" id="KW-0812">Transmembrane</keyword>
<keyword evidence="4" id="KW-0813">Transport</keyword>
<dbReference type="GO" id="GO:0015297">
    <property type="term" value="F:antiporter activity"/>
    <property type="evidence" value="ECO:0007669"/>
    <property type="project" value="UniProtKB-KW"/>
</dbReference>
<feature type="transmembrane region" description="Helical" evidence="12">
    <location>
        <begin position="294"/>
        <end position="315"/>
    </location>
</feature>
<dbReference type="PANTHER" id="PTHR43298">
    <property type="entry name" value="MULTIDRUG RESISTANCE PROTEIN NORM-RELATED"/>
    <property type="match status" value="1"/>
</dbReference>
<dbReference type="InterPro" id="IPR048279">
    <property type="entry name" value="MdtK-like"/>
</dbReference>
<sequence>MYMIIGVIDVAIVGRLGAAPLAAVGLGAEIFFSLVLLFEALSVGSSVLVAQAKGAGNYRRIASLTLHTLVIGLVIGIIVGAAGLINAEKIVSFFNVEEDVHKAALSYLLITFKITPFAITLYMMHAVFRGMGRTDIPMRIALIVNAFNAAADYVLVYGKLGFPALGVAGAAWATSLAHILGLVLAFYFLYQNRKELFRSEELKKIPLRPQVFRDILSLGSPSLLEQFFWAASNLLSIFLLVYAGTLAYASHQLAITVESISFMPGFGIAIAASVLVGQSIGAKDFKMAKSYARGTLEFALIIMGFFALLFALFPFKIAGLFTHDPDIINLAGTLIRIASLEQLTIASSMVFGGILRGSGNTRTPMLISTFFTWGFRLPLIYLFIRVLKLPITYVWMAFVADWALRTIVYLSIILRRDWLNKALDKEKNS</sequence>
<accession>A0A1M5KA22</accession>
<dbReference type="PIRSF" id="PIRSF006603">
    <property type="entry name" value="DinF"/>
    <property type="match status" value="1"/>
</dbReference>
<keyword evidence="5" id="KW-0050">Antiport</keyword>
<name>A0A1M5KA22_9FIRM</name>
<evidence type="ECO:0000256" key="8">
    <source>
        <dbReference type="ARBA" id="ARBA00022989"/>
    </source>
</evidence>
<feature type="transmembrane region" description="Helical" evidence="12">
    <location>
        <begin position="366"/>
        <end position="387"/>
    </location>
</feature>
<evidence type="ECO:0000256" key="2">
    <source>
        <dbReference type="ARBA" id="ARBA00004651"/>
    </source>
</evidence>
<proteinExistence type="predicted"/>
<feature type="transmembrane region" description="Helical" evidence="12">
    <location>
        <begin position="61"/>
        <end position="85"/>
    </location>
</feature>
<reference evidence="14" key="1">
    <citation type="submission" date="2016-11" db="EMBL/GenBank/DDBJ databases">
        <authorList>
            <person name="Varghese N."/>
            <person name="Submissions S."/>
        </authorList>
    </citation>
    <scope>NUCLEOTIDE SEQUENCE [LARGE SCALE GENOMIC DNA]</scope>
    <source>
        <strain evidence="14">DSM 11003</strain>
    </source>
</reference>
<feature type="transmembrane region" description="Helical" evidence="12">
    <location>
        <begin position="30"/>
        <end position="49"/>
    </location>
</feature>
<evidence type="ECO:0000256" key="9">
    <source>
        <dbReference type="ARBA" id="ARBA00023065"/>
    </source>
</evidence>
<feature type="transmembrane region" description="Helical" evidence="12">
    <location>
        <begin position="261"/>
        <end position="282"/>
    </location>
</feature>
<feature type="transmembrane region" description="Helical" evidence="12">
    <location>
        <begin position="140"/>
        <end position="158"/>
    </location>
</feature>
<feature type="transmembrane region" description="Helical" evidence="12">
    <location>
        <begin position="170"/>
        <end position="190"/>
    </location>
</feature>
<evidence type="ECO:0000256" key="3">
    <source>
        <dbReference type="ARBA" id="ARBA00020268"/>
    </source>
</evidence>
<comment type="function">
    <text evidence="1">Multidrug efflux pump.</text>
</comment>